<dbReference type="Proteomes" id="UP000245380">
    <property type="component" value="Unassembled WGS sequence"/>
</dbReference>
<evidence type="ECO:0000313" key="1">
    <source>
        <dbReference type="EMBL" id="PWI58032.1"/>
    </source>
</evidence>
<dbReference type="InterPro" id="IPR009057">
    <property type="entry name" value="Homeodomain-like_sf"/>
</dbReference>
<evidence type="ECO:0000313" key="2">
    <source>
        <dbReference type="Proteomes" id="UP000245380"/>
    </source>
</evidence>
<gene>
    <name evidence="1" type="ORF">BM613_04985</name>
</gene>
<name>A0A2U3D9U5_SULT2</name>
<dbReference type="RefSeq" id="WP_109430076.1">
    <property type="nucleotide sequence ID" value="NZ_MPDK01000006.1"/>
</dbReference>
<dbReference type="GO" id="GO:0003677">
    <property type="term" value="F:DNA binding"/>
    <property type="evidence" value="ECO:0007669"/>
    <property type="project" value="InterPro"/>
</dbReference>
<protein>
    <submittedName>
        <fullName evidence="1">Transposase</fullName>
    </submittedName>
</protein>
<keyword evidence="2" id="KW-1185">Reference proteome</keyword>
<dbReference type="GO" id="GO:0004803">
    <property type="term" value="F:transposase activity"/>
    <property type="evidence" value="ECO:0007669"/>
    <property type="project" value="InterPro"/>
</dbReference>
<comment type="caution">
    <text evidence="1">The sequence shown here is derived from an EMBL/GenBank/DDBJ whole genome shotgun (WGS) entry which is preliminary data.</text>
</comment>
<dbReference type="InterPro" id="IPR002514">
    <property type="entry name" value="Transposase_8"/>
</dbReference>
<organism evidence="1 2">
    <name type="scientific">Sulfoacidibacillus thermotolerans</name>
    <name type="common">Acidibacillus sulfuroxidans</name>
    <dbReference type="NCBI Taxonomy" id="1765684"/>
    <lineage>
        <taxon>Bacteria</taxon>
        <taxon>Bacillati</taxon>
        <taxon>Bacillota</taxon>
        <taxon>Bacilli</taxon>
        <taxon>Bacillales</taxon>
        <taxon>Alicyclobacillaceae</taxon>
        <taxon>Sulfoacidibacillus</taxon>
    </lineage>
</organism>
<dbReference type="AlphaFoldDB" id="A0A2U3D9U5"/>
<dbReference type="Pfam" id="PF01527">
    <property type="entry name" value="HTH_Tnp_1"/>
    <property type="match status" value="1"/>
</dbReference>
<dbReference type="OrthoDB" id="1707197at2"/>
<proteinExistence type="predicted"/>
<dbReference type="EMBL" id="MPDK01000006">
    <property type="protein sequence ID" value="PWI58032.1"/>
    <property type="molecule type" value="Genomic_DNA"/>
</dbReference>
<sequence>MQRKQYTLEFKQQVLREVHEVGNAAQVARRHSLTPKMVYNWMERSKHHDWQTTSPEAKKVASYIASYAEFKELETENDKLKKILGDKDLEIAILRDMLKKPS</sequence>
<dbReference type="GO" id="GO:0006313">
    <property type="term" value="P:DNA transposition"/>
    <property type="evidence" value="ECO:0007669"/>
    <property type="project" value="InterPro"/>
</dbReference>
<dbReference type="Gene3D" id="1.10.10.10">
    <property type="entry name" value="Winged helix-like DNA-binding domain superfamily/Winged helix DNA-binding domain"/>
    <property type="match status" value="1"/>
</dbReference>
<accession>A0A2U3D9U5</accession>
<dbReference type="InterPro" id="IPR036388">
    <property type="entry name" value="WH-like_DNA-bd_sf"/>
</dbReference>
<dbReference type="SUPFAM" id="SSF46689">
    <property type="entry name" value="Homeodomain-like"/>
    <property type="match status" value="1"/>
</dbReference>
<reference evidence="1 2" key="1">
    <citation type="submission" date="2016-11" db="EMBL/GenBank/DDBJ databases">
        <title>Comparative genomics of Acidibacillus ferroxidans species.</title>
        <authorList>
            <person name="Oliveira G."/>
            <person name="Nunes G."/>
            <person name="Oliveira R."/>
            <person name="Araujo F."/>
            <person name="Salim A."/>
            <person name="Scholte L."/>
            <person name="Morais D."/>
            <person name="Nancucheo I."/>
            <person name="Johnson D.B."/>
            <person name="Grail B."/>
            <person name="Bittencourt J."/>
            <person name="Valadares R."/>
        </authorList>
    </citation>
    <scope>NUCLEOTIDE SEQUENCE [LARGE SCALE GENOMIC DNA]</scope>
    <source>
        <strain evidence="1 2">Y002</strain>
    </source>
</reference>